<organism evidence="2">
    <name type="scientific">marine metagenome</name>
    <dbReference type="NCBI Taxonomy" id="408172"/>
    <lineage>
        <taxon>unclassified sequences</taxon>
        <taxon>metagenomes</taxon>
        <taxon>ecological metagenomes</taxon>
    </lineage>
</organism>
<protein>
    <recommendedName>
        <fullName evidence="3">Cobalt transporter subunit CbtB</fullName>
    </recommendedName>
</protein>
<proteinExistence type="predicted"/>
<dbReference type="InterPro" id="IPR012667">
    <property type="entry name" value="CbtB_put"/>
</dbReference>
<evidence type="ECO:0000313" key="2">
    <source>
        <dbReference type="EMBL" id="SVD77101.1"/>
    </source>
</evidence>
<dbReference type="AlphaFoldDB" id="A0A382Y2U9"/>
<dbReference type="Pfam" id="PF09489">
    <property type="entry name" value="CbtB"/>
    <property type="match status" value="1"/>
</dbReference>
<feature type="transmembrane region" description="Helical" evidence="1">
    <location>
        <begin position="20"/>
        <end position="39"/>
    </location>
</feature>
<keyword evidence="1" id="KW-1133">Transmembrane helix</keyword>
<keyword evidence="1" id="KW-0472">Membrane</keyword>
<accession>A0A382Y2U9</accession>
<name>A0A382Y2U9_9ZZZZ</name>
<keyword evidence="1" id="KW-0812">Transmembrane</keyword>
<gene>
    <name evidence="2" type="ORF">METZ01_LOCUS429955</name>
</gene>
<dbReference type="EMBL" id="UINC01172165">
    <property type="protein sequence ID" value="SVD77101.1"/>
    <property type="molecule type" value="Genomic_DNA"/>
</dbReference>
<evidence type="ECO:0000256" key="1">
    <source>
        <dbReference type="SAM" id="Phobius"/>
    </source>
</evidence>
<evidence type="ECO:0008006" key="3">
    <source>
        <dbReference type="Google" id="ProtNLM"/>
    </source>
</evidence>
<sequence>MARSRVADPNVITQIWTTQVLQASLAALLGIALFIGVALSHPTAIHNAAHDSRHSIAVPCH</sequence>
<reference evidence="2" key="1">
    <citation type="submission" date="2018-05" db="EMBL/GenBank/DDBJ databases">
        <authorList>
            <person name="Lanie J.A."/>
            <person name="Ng W.-L."/>
            <person name="Kazmierczak K.M."/>
            <person name="Andrzejewski T.M."/>
            <person name="Davidsen T.M."/>
            <person name="Wayne K.J."/>
            <person name="Tettelin H."/>
            <person name="Glass J.I."/>
            <person name="Rusch D."/>
            <person name="Podicherti R."/>
            <person name="Tsui H.-C.T."/>
            <person name="Winkler M.E."/>
        </authorList>
    </citation>
    <scope>NUCLEOTIDE SEQUENCE</scope>
</reference>